<dbReference type="InterPro" id="IPR000760">
    <property type="entry name" value="Inositol_monophosphatase-like"/>
</dbReference>
<dbReference type="InterPro" id="IPR033942">
    <property type="entry name" value="IMPase"/>
</dbReference>
<evidence type="ECO:0000256" key="7">
    <source>
        <dbReference type="PIRSR" id="PIRSR600760-2"/>
    </source>
</evidence>
<dbReference type="InterPro" id="IPR022337">
    <property type="entry name" value="Inositol_monophosphatase_SuhB"/>
</dbReference>
<keyword evidence="5 8" id="KW-0378">Hydrolase</keyword>
<protein>
    <recommendedName>
        <fullName evidence="8">Inositol-1-monophosphatase</fullName>
        <ecNumber evidence="8">3.1.3.25</ecNumber>
    </recommendedName>
</protein>
<feature type="binding site" evidence="7">
    <location>
        <position position="84"/>
    </location>
    <ligand>
        <name>Mg(2+)</name>
        <dbReference type="ChEBI" id="CHEBI:18420"/>
        <label>1</label>
        <note>catalytic</note>
    </ligand>
</feature>
<dbReference type="FunFam" id="3.40.190.80:FF:000002">
    <property type="entry name" value="Inositol-1-monophosphatase"/>
    <property type="match status" value="1"/>
</dbReference>
<feature type="binding site" evidence="7">
    <location>
        <position position="82"/>
    </location>
    <ligand>
        <name>Mg(2+)</name>
        <dbReference type="ChEBI" id="CHEBI:18420"/>
        <label>1</label>
        <note>catalytic</note>
    </ligand>
</feature>
<evidence type="ECO:0000256" key="1">
    <source>
        <dbReference type="ARBA" id="ARBA00001033"/>
    </source>
</evidence>
<gene>
    <name evidence="9" type="ORF">TDIS_0035</name>
</gene>
<dbReference type="PANTHER" id="PTHR20854">
    <property type="entry name" value="INOSITOL MONOPHOSPHATASE"/>
    <property type="match status" value="1"/>
</dbReference>
<evidence type="ECO:0000256" key="2">
    <source>
        <dbReference type="ARBA" id="ARBA00001946"/>
    </source>
</evidence>
<feature type="binding site" evidence="7">
    <location>
        <position position="85"/>
    </location>
    <ligand>
        <name>Mg(2+)</name>
        <dbReference type="ChEBI" id="CHEBI:18420"/>
        <label>1</label>
        <note>catalytic</note>
    </ligand>
</feature>
<dbReference type="SUPFAM" id="SSF56655">
    <property type="entry name" value="Carbohydrate phosphatase"/>
    <property type="match status" value="1"/>
</dbReference>
<evidence type="ECO:0000256" key="8">
    <source>
        <dbReference type="RuleBase" id="RU364068"/>
    </source>
</evidence>
<keyword evidence="4 7" id="KW-0479">Metal-binding</keyword>
<feature type="binding site" evidence="7">
    <location>
        <position position="210"/>
    </location>
    <ligand>
        <name>Mg(2+)</name>
        <dbReference type="ChEBI" id="CHEBI:18420"/>
        <label>1</label>
        <note>catalytic</note>
    </ligand>
</feature>
<dbReference type="PRINTS" id="PR00377">
    <property type="entry name" value="IMPHPHTASES"/>
</dbReference>
<dbReference type="GO" id="GO:0046872">
    <property type="term" value="F:metal ion binding"/>
    <property type="evidence" value="ECO:0007669"/>
    <property type="project" value="UniProtKB-KW"/>
</dbReference>
<sequence length="262" mass="29250">MDLEFLRGAAEKAARRAGEFLRENLFRPHRISHKGKIDLVTEADPEAERLILGVLKEETPEIPVLGEELSKIEPQGLYWLVDPLDGTTNYAHGFPWFGVSVALMKDDLPLVGVIYHPMQEEMFSASRGKGAFLNGTPIRVSETEDPEKALLATGFPYNIHEKPEKVTSAFKEFLTKVQGIRRAGAASLDLAYVACGRFDGFWEALLKPWDTAAGILLVEEAGGQVTNYLGEAYTPFQKHLVATNGKIHEFMLKITFKYLPEE</sequence>
<name>A0A179D638_9BACT</name>
<dbReference type="PANTHER" id="PTHR20854:SF4">
    <property type="entry name" value="INOSITOL-1-MONOPHOSPHATASE-RELATED"/>
    <property type="match status" value="1"/>
</dbReference>
<evidence type="ECO:0000256" key="6">
    <source>
        <dbReference type="ARBA" id="ARBA00022842"/>
    </source>
</evidence>
<dbReference type="CDD" id="cd01639">
    <property type="entry name" value="IMPase"/>
    <property type="match status" value="1"/>
</dbReference>
<organism evidence="9 10">
    <name type="scientific">Thermosulfurimonas dismutans</name>
    <dbReference type="NCBI Taxonomy" id="999894"/>
    <lineage>
        <taxon>Bacteria</taxon>
        <taxon>Pseudomonadati</taxon>
        <taxon>Thermodesulfobacteriota</taxon>
        <taxon>Thermodesulfobacteria</taxon>
        <taxon>Thermodesulfobacteriales</taxon>
        <taxon>Thermodesulfobacteriaceae</taxon>
        <taxon>Thermosulfurimonas</taxon>
    </lineage>
</organism>
<comment type="caution">
    <text evidence="9">The sequence shown here is derived from an EMBL/GenBank/DDBJ whole genome shotgun (WGS) entry which is preliminary data.</text>
</comment>
<dbReference type="STRING" id="999894.TDIS_0035"/>
<dbReference type="AlphaFoldDB" id="A0A179D638"/>
<dbReference type="FunFam" id="3.30.540.10:FF:000003">
    <property type="entry name" value="Inositol-1-monophosphatase"/>
    <property type="match status" value="1"/>
</dbReference>
<evidence type="ECO:0000313" key="10">
    <source>
        <dbReference type="Proteomes" id="UP000078390"/>
    </source>
</evidence>
<keyword evidence="6 7" id="KW-0460">Magnesium</keyword>
<keyword evidence="10" id="KW-1185">Reference proteome</keyword>
<dbReference type="PATRIC" id="fig|999894.6.peg.36"/>
<dbReference type="Gene3D" id="3.30.540.10">
    <property type="entry name" value="Fructose-1,6-Bisphosphatase, subunit A, domain 1"/>
    <property type="match status" value="1"/>
</dbReference>
<dbReference type="Gene3D" id="3.40.190.80">
    <property type="match status" value="1"/>
</dbReference>
<dbReference type="GO" id="GO:0007165">
    <property type="term" value="P:signal transduction"/>
    <property type="evidence" value="ECO:0007669"/>
    <property type="project" value="TreeGrafter"/>
</dbReference>
<dbReference type="GO" id="GO:0008934">
    <property type="term" value="F:inositol monophosphate 1-phosphatase activity"/>
    <property type="evidence" value="ECO:0007669"/>
    <property type="project" value="InterPro"/>
</dbReference>
<dbReference type="InterPro" id="IPR020583">
    <property type="entry name" value="Inositol_monoP_metal-BS"/>
</dbReference>
<accession>A0A179D638</accession>
<dbReference type="RefSeq" id="WP_068668090.1">
    <property type="nucleotide sequence ID" value="NZ_LWLG01000001.1"/>
</dbReference>
<evidence type="ECO:0000256" key="5">
    <source>
        <dbReference type="ARBA" id="ARBA00022801"/>
    </source>
</evidence>
<dbReference type="InterPro" id="IPR020550">
    <property type="entry name" value="Inositol_monophosphatase_CS"/>
</dbReference>
<evidence type="ECO:0000313" key="9">
    <source>
        <dbReference type="EMBL" id="OAQ21517.1"/>
    </source>
</evidence>
<dbReference type="Proteomes" id="UP000078390">
    <property type="component" value="Unassembled WGS sequence"/>
</dbReference>
<reference evidence="9 10" key="1">
    <citation type="submission" date="2016-04" db="EMBL/GenBank/DDBJ databases">
        <title>Genome analysis of Thermosulfurimonas dismutans, the first thermophilic sulfur-disproportionating bacterium of the phylum Thermodesulfobacteria.</title>
        <authorList>
            <person name="Mardanov A.V."/>
            <person name="Beletsky A.V."/>
            <person name="Kadnikov V.V."/>
            <person name="Slobodkin A.I."/>
            <person name="Ravin N.V."/>
        </authorList>
    </citation>
    <scope>NUCLEOTIDE SEQUENCE [LARGE SCALE GENOMIC DNA]</scope>
    <source>
        <strain evidence="9 10">S95</strain>
    </source>
</reference>
<feature type="binding site" evidence="7">
    <location>
        <position position="67"/>
    </location>
    <ligand>
        <name>Mg(2+)</name>
        <dbReference type="ChEBI" id="CHEBI:18420"/>
        <label>1</label>
        <note>catalytic</note>
    </ligand>
</feature>
<evidence type="ECO:0000256" key="4">
    <source>
        <dbReference type="ARBA" id="ARBA00022723"/>
    </source>
</evidence>
<dbReference type="PROSITE" id="PS00630">
    <property type="entry name" value="IMP_2"/>
    <property type="match status" value="1"/>
</dbReference>
<comment type="similarity">
    <text evidence="3 8">Belongs to the inositol monophosphatase superfamily.</text>
</comment>
<evidence type="ECO:0000256" key="3">
    <source>
        <dbReference type="ARBA" id="ARBA00009759"/>
    </source>
</evidence>
<dbReference type="OrthoDB" id="9772456at2"/>
<proteinExistence type="inferred from homology"/>
<dbReference type="PRINTS" id="PR01959">
    <property type="entry name" value="SBIMPHPHTASE"/>
</dbReference>
<dbReference type="EMBL" id="LWLG01000001">
    <property type="protein sequence ID" value="OAQ21517.1"/>
    <property type="molecule type" value="Genomic_DNA"/>
</dbReference>
<dbReference type="GO" id="GO:0006020">
    <property type="term" value="P:inositol metabolic process"/>
    <property type="evidence" value="ECO:0007669"/>
    <property type="project" value="TreeGrafter"/>
</dbReference>
<comment type="catalytic activity">
    <reaction evidence="1 8">
        <text>a myo-inositol phosphate + H2O = myo-inositol + phosphate</text>
        <dbReference type="Rhea" id="RHEA:24056"/>
        <dbReference type="ChEBI" id="CHEBI:15377"/>
        <dbReference type="ChEBI" id="CHEBI:17268"/>
        <dbReference type="ChEBI" id="CHEBI:43474"/>
        <dbReference type="ChEBI" id="CHEBI:84139"/>
        <dbReference type="EC" id="3.1.3.25"/>
    </reaction>
</comment>
<dbReference type="Pfam" id="PF00459">
    <property type="entry name" value="Inositol_P"/>
    <property type="match status" value="1"/>
</dbReference>
<dbReference type="PROSITE" id="PS00629">
    <property type="entry name" value="IMP_1"/>
    <property type="match status" value="1"/>
</dbReference>
<dbReference type="GO" id="GO:0046854">
    <property type="term" value="P:phosphatidylinositol phosphate biosynthetic process"/>
    <property type="evidence" value="ECO:0007669"/>
    <property type="project" value="InterPro"/>
</dbReference>
<dbReference type="EC" id="3.1.3.25" evidence="8"/>
<comment type="cofactor">
    <cofactor evidence="2 7 8">
        <name>Mg(2+)</name>
        <dbReference type="ChEBI" id="CHEBI:18420"/>
    </cofactor>
</comment>